<feature type="transmembrane region" description="Helical" evidence="2">
    <location>
        <begin position="6"/>
        <end position="27"/>
    </location>
</feature>
<reference evidence="3 4" key="1">
    <citation type="submission" date="2019-10" db="EMBL/GenBank/DDBJ databases">
        <authorList>
            <person name="Zack K.M."/>
            <person name="Garlena R.A."/>
            <person name="Russell D.A."/>
            <person name="Pope W.H."/>
            <person name="Jacobs-Sera D."/>
            <person name="Hatfull G.F."/>
        </authorList>
    </citation>
    <scope>NUCLEOTIDE SEQUENCE [LARGE SCALE GENOMIC DNA]</scope>
</reference>
<evidence type="ECO:0000313" key="4">
    <source>
        <dbReference type="Proteomes" id="UP000423645"/>
    </source>
</evidence>
<keyword evidence="4" id="KW-1185">Reference proteome</keyword>
<keyword evidence="2" id="KW-0472">Membrane</keyword>
<keyword evidence="2" id="KW-0812">Transmembrane</keyword>
<evidence type="ECO:0000256" key="2">
    <source>
        <dbReference type="SAM" id="Phobius"/>
    </source>
</evidence>
<dbReference type="EMBL" id="MN586022">
    <property type="protein sequence ID" value="QGJ92955.1"/>
    <property type="molecule type" value="Genomic_DNA"/>
</dbReference>
<evidence type="ECO:0000313" key="3">
    <source>
        <dbReference type="EMBL" id="QGJ92955.1"/>
    </source>
</evidence>
<accession>A0A649VLD7</accession>
<feature type="region of interest" description="Disordered" evidence="1">
    <location>
        <begin position="77"/>
        <end position="112"/>
    </location>
</feature>
<protein>
    <submittedName>
        <fullName evidence="3">Uncharacterized protein</fullName>
    </submittedName>
</protein>
<sequence>MDLAQLVSAIFTGLSVLISAVGGVLVLRNRKQQEDEKRDQEDLKYFRRENQALKSYNLAATRHMYRLEIAMASHGIEPPVRPSEIAGDPDLPDRPIRDPNTGGFGIPKPPPA</sequence>
<dbReference type="RefSeq" id="YP_010675582.1">
    <property type="nucleotide sequence ID" value="NC_071005.1"/>
</dbReference>
<proteinExistence type="predicted"/>
<name>A0A649VLD7_9CAUD</name>
<dbReference type="GeneID" id="77951909"/>
<keyword evidence="2" id="KW-1133">Transmembrane helix</keyword>
<dbReference type="Proteomes" id="UP000423645">
    <property type="component" value="Segment"/>
</dbReference>
<organism evidence="3 4">
    <name type="scientific">Gordonia phage Chidiebere</name>
    <dbReference type="NCBI Taxonomy" id="2656530"/>
    <lineage>
        <taxon>Viruses</taxon>
        <taxon>Duplodnaviria</taxon>
        <taxon>Heunggongvirae</taxon>
        <taxon>Uroviricota</taxon>
        <taxon>Caudoviricetes</taxon>
        <taxon>Chidieberevirus</taxon>
        <taxon>Chidieberevirus chidiebere</taxon>
    </lineage>
</organism>
<gene>
    <name evidence="3" type="primary">64</name>
    <name evidence="3" type="ORF">PBI_CHIDIEBERE_64</name>
</gene>
<dbReference type="KEGG" id="vg:77951909"/>
<evidence type="ECO:0000256" key="1">
    <source>
        <dbReference type="SAM" id="MobiDB-lite"/>
    </source>
</evidence>